<accession>A0ABR1IT52</accession>
<sequence length="368" mass="40921">MPPYTDSEIDLLVHFIAREYPRATGKYPSAVFKKFVLEYGTAHSERAWTTYYRRRRGELNRRILERTRANNIWNSSNLERSKLDHVSSPATSCLPSQVGNPTFTKEEDEELIKFLAVSNSSGEFRSFKVYRTFVENRDGVYKFAQRHSAKGWNDRVRRNIKWFRYEVRRYQDRHGMKVTVKPSLQEPPLPPRILQERKTPMTQTTETKKTVNSADSQSRIVIDIDDIVTDDDDDIPSEPKSIARRPPSRQKTASSSNAPSVDTGMVTRAAAVRAADQPQASNSCSCTCHASHTQDLAITSHSSGSAHSRSQGSPSLQTSGACGITSKSAVECTSLSANVGVGFGSGWSLGVSGLLELASARHDSPTEC</sequence>
<evidence type="ECO:0000256" key="1">
    <source>
        <dbReference type="SAM" id="MobiDB-lite"/>
    </source>
</evidence>
<evidence type="ECO:0000313" key="3">
    <source>
        <dbReference type="Proteomes" id="UP001498398"/>
    </source>
</evidence>
<feature type="compositionally biased region" description="Acidic residues" evidence="1">
    <location>
        <begin position="223"/>
        <end position="236"/>
    </location>
</feature>
<feature type="region of interest" description="Disordered" evidence="1">
    <location>
        <begin position="182"/>
        <end position="263"/>
    </location>
</feature>
<dbReference type="EMBL" id="JBANRG010000068">
    <property type="protein sequence ID" value="KAK7440396.1"/>
    <property type="molecule type" value="Genomic_DNA"/>
</dbReference>
<feature type="compositionally biased region" description="Low complexity" evidence="1">
    <location>
        <begin position="300"/>
        <end position="315"/>
    </location>
</feature>
<name>A0ABR1IT52_9AGAR</name>
<keyword evidence="3" id="KW-1185">Reference proteome</keyword>
<dbReference type="Gene3D" id="1.10.10.60">
    <property type="entry name" value="Homeodomain-like"/>
    <property type="match status" value="1"/>
</dbReference>
<reference evidence="2 3" key="1">
    <citation type="submission" date="2024-01" db="EMBL/GenBank/DDBJ databases">
        <title>A draft genome for the cacao thread blight pathogen Marasmiellus scandens.</title>
        <authorList>
            <person name="Baruah I.K."/>
            <person name="Leung J."/>
            <person name="Bukari Y."/>
            <person name="Amoako-Attah I."/>
            <person name="Meinhardt L.W."/>
            <person name="Bailey B.A."/>
            <person name="Cohen S.P."/>
        </authorList>
    </citation>
    <scope>NUCLEOTIDE SEQUENCE [LARGE SCALE GENOMIC DNA]</scope>
    <source>
        <strain evidence="2 3">GH-19</strain>
    </source>
</reference>
<proteinExistence type="predicted"/>
<gene>
    <name evidence="2" type="ORF">VKT23_017033</name>
</gene>
<comment type="caution">
    <text evidence="2">The sequence shown here is derived from an EMBL/GenBank/DDBJ whole genome shotgun (WGS) entry which is preliminary data.</text>
</comment>
<feature type="compositionally biased region" description="Polar residues" evidence="1">
    <location>
        <begin position="249"/>
        <end position="260"/>
    </location>
</feature>
<organism evidence="2 3">
    <name type="scientific">Marasmiellus scandens</name>
    <dbReference type="NCBI Taxonomy" id="2682957"/>
    <lineage>
        <taxon>Eukaryota</taxon>
        <taxon>Fungi</taxon>
        <taxon>Dikarya</taxon>
        <taxon>Basidiomycota</taxon>
        <taxon>Agaricomycotina</taxon>
        <taxon>Agaricomycetes</taxon>
        <taxon>Agaricomycetidae</taxon>
        <taxon>Agaricales</taxon>
        <taxon>Marasmiineae</taxon>
        <taxon>Omphalotaceae</taxon>
        <taxon>Marasmiellus</taxon>
    </lineage>
</organism>
<protein>
    <submittedName>
        <fullName evidence="2">Uncharacterized protein</fullName>
    </submittedName>
</protein>
<evidence type="ECO:0000313" key="2">
    <source>
        <dbReference type="EMBL" id="KAK7440396.1"/>
    </source>
</evidence>
<feature type="region of interest" description="Disordered" evidence="1">
    <location>
        <begin position="299"/>
        <end position="320"/>
    </location>
</feature>
<dbReference type="Proteomes" id="UP001498398">
    <property type="component" value="Unassembled WGS sequence"/>
</dbReference>